<feature type="domain" description="Suppressor of fused-like" evidence="1">
    <location>
        <begin position="55"/>
        <end position="219"/>
    </location>
</feature>
<dbReference type="RefSeq" id="WP_109725188.1">
    <property type="nucleotide sequence ID" value="NZ_QGDI01000001.1"/>
</dbReference>
<dbReference type="InterPro" id="IPR037181">
    <property type="entry name" value="SUFU_N"/>
</dbReference>
<proteinExistence type="predicted"/>
<sequence length="223" mass="24974">MSLFDKFGKKDDDTVEIEKTDTKGWDAITAAFEKLYPDQKDPKHYGVLIPWELGGDDPLTGISIYETGEYYHFVTYGLSEIFEKETDDPEISGYGMEFTLKLRKAGIDPADEEGELRCICGIFQKIARITFEHGECFRANEYLYTGQTSGIDLHQKSALTGFIMITDTDAGSIDTPNGKVDFVEFIGCTDAELFALRNKELTVAELYGKLGSDVTDYTRSSVI</sequence>
<dbReference type="PANTHER" id="PTHR10928">
    <property type="entry name" value="SUPPRESSOR OF FUSED"/>
    <property type="match status" value="1"/>
</dbReference>
<evidence type="ECO:0000313" key="2">
    <source>
        <dbReference type="EMBL" id="PWJ15386.1"/>
    </source>
</evidence>
<gene>
    <name evidence="2" type="ORF">IE37_00281</name>
</gene>
<dbReference type="OrthoDB" id="9023549at2"/>
<organism evidence="2 3">
    <name type="scientific">Ruminococcus flavefaciens</name>
    <dbReference type="NCBI Taxonomy" id="1265"/>
    <lineage>
        <taxon>Bacteria</taxon>
        <taxon>Bacillati</taxon>
        <taxon>Bacillota</taxon>
        <taxon>Clostridia</taxon>
        <taxon>Eubacteriales</taxon>
        <taxon>Oscillospiraceae</taxon>
        <taxon>Ruminococcus</taxon>
    </lineage>
</organism>
<dbReference type="InterPro" id="IPR007768">
    <property type="entry name" value="Suppressor_of_fused"/>
</dbReference>
<dbReference type="AlphaFoldDB" id="A0A315Y3Z8"/>
<accession>A0A315Y3Z8</accession>
<dbReference type="Proteomes" id="UP000245720">
    <property type="component" value="Unassembled WGS sequence"/>
</dbReference>
<dbReference type="EMBL" id="QGDI01000001">
    <property type="protein sequence ID" value="PWJ15386.1"/>
    <property type="molecule type" value="Genomic_DNA"/>
</dbReference>
<dbReference type="PANTHER" id="PTHR10928:SF2">
    <property type="entry name" value="SUPPRESSOR OF FUSED HOMOLOG"/>
    <property type="match status" value="1"/>
</dbReference>
<dbReference type="SUPFAM" id="SSF103359">
    <property type="entry name" value="Suppressor of Fused, N-terminal domain"/>
    <property type="match status" value="1"/>
</dbReference>
<evidence type="ECO:0000259" key="1">
    <source>
        <dbReference type="Pfam" id="PF05076"/>
    </source>
</evidence>
<name>A0A315Y3Z8_RUMFL</name>
<dbReference type="GO" id="GO:0005737">
    <property type="term" value="C:cytoplasm"/>
    <property type="evidence" value="ECO:0007669"/>
    <property type="project" value="TreeGrafter"/>
</dbReference>
<dbReference type="InterPro" id="IPR020941">
    <property type="entry name" value="SUFU-like_domain"/>
</dbReference>
<evidence type="ECO:0000313" key="3">
    <source>
        <dbReference type="Proteomes" id="UP000245720"/>
    </source>
</evidence>
<dbReference type="Pfam" id="PF05076">
    <property type="entry name" value="SUFU"/>
    <property type="match status" value="1"/>
</dbReference>
<reference evidence="2 3" key="1">
    <citation type="submission" date="2018-05" db="EMBL/GenBank/DDBJ databases">
        <title>The Hungate 1000. A catalogue of reference genomes from the rumen microbiome.</title>
        <authorList>
            <person name="Kelly W."/>
        </authorList>
    </citation>
    <scope>NUCLEOTIDE SEQUENCE [LARGE SCALE GENOMIC DNA]</scope>
    <source>
        <strain evidence="2 3">SAb67</strain>
    </source>
</reference>
<protein>
    <submittedName>
        <fullName evidence="2">Suppressor of fused protein SUFU</fullName>
    </submittedName>
</protein>
<comment type="caution">
    <text evidence="2">The sequence shown here is derived from an EMBL/GenBank/DDBJ whole genome shotgun (WGS) entry which is preliminary data.</text>
</comment>